<proteinExistence type="predicted"/>
<reference evidence="1" key="2">
    <citation type="journal article" date="2015" name="Fish Shellfish Immunol.">
        <title>Early steps in the European eel (Anguilla anguilla)-Vibrio vulnificus interaction in the gills: Role of the RtxA13 toxin.</title>
        <authorList>
            <person name="Callol A."/>
            <person name="Pajuelo D."/>
            <person name="Ebbesson L."/>
            <person name="Teles M."/>
            <person name="MacKenzie S."/>
            <person name="Amaro C."/>
        </authorList>
    </citation>
    <scope>NUCLEOTIDE SEQUENCE</scope>
</reference>
<organism evidence="1">
    <name type="scientific">Anguilla anguilla</name>
    <name type="common">European freshwater eel</name>
    <name type="synonym">Muraena anguilla</name>
    <dbReference type="NCBI Taxonomy" id="7936"/>
    <lineage>
        <taxon>Eukaryota</taxon>
        <taxon>Metazoa</taxon>
        <taxon>Chordata</taxon>
        <taxon>Craniata</taxon>
        <taxon>Vertebrata</taxon>
        <taxon>Euteleostomi</taxon>
        <taxon>Actinopterygii</taxon>
        <taxon>Neopterygii</taxon>
        <taxon>Teleostei</taxon>
        <taxon>Anguilliformes</taxon>
        <taxon>Anguillidae</taxon>
        <taxon>Anguilla</taxon>
    </lineage>
</organism>
<dbReference type="EMBL" id="GBXM01081124">
    <property type="protein sequence ID" value="JAH27453.1"/>
    <property type="molecule type" value="Transcribed_RNA"/>
</dbReference>
<reference evidence="1" key="1">
    <citation type="submission" date="2014-11" db="EMBL/GenBank/DDBJ databases">
        <authorList>
            <person name="Amaro Gonzalez C."/>
        </authorList>
    </citation>
    <scope>NUCLEOTIDE SEQUENCE</scope>
</reference>
<protein>
    <submittedName>
        <fullName evidence="1">Uncharacterized protein</fullName>
    </submittedName>
</protein>
<name>A0A0E9RGH8_ANGAN</name>
<sequence length="59" mass="6921">MPNFKENEFKPDHSTKSTLINHHNYITILMRSCHGIAHQCNNVFLTTSILNLLRWTLIL</sequence>
<dbReference type="AlphaFoldDB" id="A0A0E9RGH8"/>
<evidence type="ECO:0000313" key="1">
    <source>
        <dbReference type="EMBL" id="JAH27453.1"/>
    </source>
</evidence>
<accession>A0A0E9RGH8</accession>